<evidence type="ECO:0000256" key="1">
    <source>
        <dbReference type="SAM" id="SignalP"/>
    </source>
</evidence>
<keyword evidence="3" id="KW-1185">Reference proteome</keyword>
<proteinExistence type="predicted"/>
<protein>
    <submittedName>
        <fullName evidence="2">Uncharacterized protein</fullName>
    </submittedName>
</protein>
<accession>A0ABQ0GTG3</accession>
<name>A0ABQ0GTG3_9PEZI</name>
<evidence type="ECO:0000313" key="3">
    <source>
        <dbReference type="Proteomes" id="UP001628179"/>
    </source>
</evidence>
<reference evidence="2 3" key="1">
    <citation type="submission" date="2024-09" db="EMBL/GenBank/DDBJ databases">
        <title>Itraconazole resistance in Madurella fahalii resulting from another homologue of gene encoding cytochrome P450 14-alpha sterol demethylase (CYP51).</title>
        <authorList>
            <person name="Yoshioka I."/>
            <person name="Fahal A.H."/>
            <person name="Kaneko S."/>
            <person name="Yaguchi T."/>
        </authorList>
    </citation>
    <scope>NUCLEOTIDE SEQUENCE [LARGE SCALE GENOMIC DNA]</scope>
    <source>
        <strain evidence="2 3">IFM 68171</strain>
    </source>
</reference>
<organism evidence="2 3">
    <name type="scientific">Madurella fahalii</name>
    <dbReference type="NCBI Taxonomy" id="1157608"/>
    <lineage>
        <taxon>Eukaryota</taxon>
        <taxon>Fungi</taxon>
        <taxon>Dikarya</taxon>
        <taxon>Ascomycota</taxon>
        <taxon>Pezizomycotina</taxon>
        <taxon>Sordariomycetes</taxon>
        <taxon>Sordariomycetidae</taxon>
        <taxon>Sordariales</taxon>
        <taxon>Sordariales incertae sedis</taxon>
        <taxon>Madurella</taxon>
    </lineage>
</organism>
<dbReference type="RefSeq" id="XP_070922712.1">
    <property type="nucleotide sequence ID" value="XM_071066611.1"/>
</dbReference>
<evidence type="ECO:0000313" key="2">
    <source>
        <dbReference type="EMBL" id="GAB1320982.1"/>
    </source>
</evidence>
<sequence>MKLIITLLGFAALVLAVDQVNNRVEIPPPAETAHDPCGGIRGVALNAIAQFVKANDPCGVLPSGEDASKSSHVVEKRTPIRYNGFTITLGNKMKPRELSKVKRRRTWQSTAGNFIKFNVGLLMVGLVGAGAGVVAV</sequence>
<feature type="signal peptide" evidence="1">
    <location>
        <begin position="1"/>
        <end position="16"/>
    </location>
</feature>
<dbReference type="Proteomes" id="UP001628179">
    <property type="component" value="Unassembled WGS sequence"/>
</dbReference>
<dbReference type="EMBL" id="BAAFSV010000006">
    <property type="protein sequence ID" value="GAB1320982.1"/>
    <property type="molecule type" value="Genomic_DNA"/>
</dbReference>
<keyword evidence="1" id="KW-0732">Signal</keyword>
<comment type="caution">
    <text evidence="2">The sequence shown here is derived from an EMBL/GenBank/DDBJ whole genome shotgun (WGS) entry which is preliminary data.</text>
</comment>
<dbReference type="GeneID" id="98181934"/>
<feature type="chain" id="PRO_5047007149" evidence="1">
    <location>
        <begin position="17"/>
        <end position="136"/>
    </location>
</feature>
<gene>
    <name evidence="2" type="ORF">MFIFM68171_11192</name>
</gene>